<keyword evidence="3" id="KW-1185">Reference proteome</keyword>
<keyword evidence="1" id="KW-0732">Signal</keyword>
<dbReference type="GeneID" id="85314798"/>
<evidence type="ECO:0000313" key="3">
    <source>
        <dbReference type="Proteomes" id="UP001244011"/>
    </source>
</evidence>
<feature type="signal peptide" evidence="1">
    <location>
        <begin position="1"/>
        <end position="16"/>
    </location>
</feature>
<reference evidence="2" key="1">
    <citation type="submission" date="2023-06" db="EMBL/GenBank/DDBJ databases">
        <title>Genome-scale phylogeny and comparative genomics of the fungal order Sordariales.</title>
        <authorList>
            <consortium name="Lawrence Berkeley National Laboratory"/>
            <person name="Hensen N."/>
            <person name="Bonometti L."/>
            <person name="Westerberg I."/>
            <person name="Brannstrom I.O."/>
            <person name="Guillou S."/>
            <person name="Cros-Aarteil S."/>
            <person name="Calhoun S."/>
            <person name="Haridas S."/>
            <person name="Kuo A."/>
            <person name="Mondo S."/>
            <person name="Pangilinan J."/>
            <person name="Riley R."/>
            <person name="Labutti K."/>
            <person name="Andreopoulos B."/>
            <person name="Lipzen A."/>
            <person name="Chen C."/>
            <person name="Yanf M."/>
            <person name="Daum C."/>
            <person name="Ng V."/>
            <person name="Clum A."/>
            <person name="Steindorff A."/>
            <person name="Ohm R."/>
            <person name="Martin F."/>
            <person name="Silar P."/>
            <person name="Natvig D."/>
            <person name="Lalanne C."/>
            <person name="Gautier V."/>
            <person name="Ament-Velasquez S.L."/>
            <person name="Kruys A."/>
            <person name="Hutchinson M.I."/>
            <person name="Powell A.J."/>
            <person name="Barry K."/>
            <person name="Miller A.N."/>
            <person name="Grigoriev I.V."/>
            <person name="Debuchy R."/>
            <person name="Gladieux P."/>
            <person name="Thoren M.H."/>
            <person name="Johannesson H."/>
        </authorList>
    </citation>
    <scope>NUCLEOTIDE SEQUENCE</scope>
    <source>
        <strain evidence="2">8032-3</strain>
    </source>
</reference>
<dbReference type="AlphaFoldDB" id="A0AAJ0BWM6"/>
<name>A0AAJ0BWM6_9PEZI</name>
<accession>A0AAJ0BWM6</accession>
<evidence type="ECO:0000313" key="2">
    <source>
        <dbReference type="EMBL" id="KAK1765655.1"/>
    </source>
</evidence>
<evidence type="ECO:0008006" key="4">
    <source>
        <dbReference type="Google" id="ProtNLM"/>
    </source>
</evidence>
<comment type="caution">
    <text evidence="2">The sequence shown here is derived from an EMBL/GenBank/DDBJ whole genome shotgun (WGS) entry which is preliminary data.</text>
</comment>
<feature type="chain" id="PRO_5042460119" description="Repetitive proline-rich cell wall protein" evidence="1">
    <location>
        <begin position="17"/>
        <end position="332"/>
    </location>
</feature>
<organism evidence="2 3">
    <name type="scientific">Phialemonium atrogriseum</name>
    <dbReference type="NCBI Taxonomy" id="1093897"/>
    <lineage>
        <taxon>Eukaryota</taxon>
        <taxon>Fungi</taxon>
        <taxon>Dikarya</taxon>
        <taxon>Ascomycota</taxon>
        <taxon>Pezizomycotina</taxon>
        <taxon>Sordariomycetes</taxon>
        <taxon>Sordariomycetidae</taxon>
        <taxon>Cephalothecales</taxon>
        <taxon>Cephalothecaceae</taxon>
        <taxon>Phialemonium</taxon>
    </lineage>
</organism>
<sequence>MKAAISLLALAASAVALNVPRGHPHGGKETTTLTTYETVTTCPVTTTKTSNGSTYEVTQLTTSTITITTCYGCGGGPATVTVPGPTSVVGTTTEVDVTYTTVCPVTETVTGAGKTYTTEYTTTSVVYTKVLTTLYETVPGPAVTQTEGTVEYSTITSLCPVTETKTEGGSTIYVTWTSTSLITVVVPTTVDVTQVGPPVTETEGAVETYTTTSLCPVTETKTVAGSTIHVTWTSTQVITTVKPVTIDVTVGSGATVTEYPTVVVTENGTVVQTHTAPPGTVVAPTTVSATPVPSVVTSASSSAPVQVTNAANPNKAPAAALLAGIFGVLALV</sequence>
<evidence type="ECO:0000256" key="1">
    <source>
        <dbReference type="SAM" id="SignalP"/>
    </source>
</evidence>
<proteinExistence type="predicted"/>
<gene>
    <name evidence="2" type="ORF">QBC33DRAFT_590340</name>
</gene>
<dbReference type="Proteomes" id="UP001244011">
    <property type="component" value="Unassembled WGS sequence"/>
</dbReference>
<protein>
    <recommendedName>
        <fullName evidence="4">Repetitive proline-rich cell wall protein</fullName>
    </recommendedName>
</protein>
<dbReference type="RefSeq" id="XP_060281868.1">
    <property type="nucleotide sequence ID" value="XM_060431611.1"/>
</dbReference>
<dbReference type="EMBL" id="MU839014">
    <property type="protein sequence ID" value="KAK1765655.1"/>
    <property type="molecule type" value="Genomic_DNA"/>
</dbReference>